<evidence type="ECO:0000313" key="3">
    <source>
        <dbReference type="Proteomes" id="UP000799779"/>
    </source>
</evidence>
<name>A0A6A5WV65_9PLEO</name>
<dbReference type="Proteomes" id="UP000799779">
    <property type="component" value="Unassembled WGS sequence"/>
</dbReference>
<proteinExistence type="predicted"/>
<organism evidence="2 3">
    <name type="scientific">Amniculicola lignicola CBS 123094</name>
    <dbReference type="NCBI Taxonomy" id="1392246"/>
    <lineage>
        <taxon>Eukaryota</taxon>
        <taxon>Fungi</taxon>
        <taxon>Dikarya</taxon>
        <taxon>Ascomycota</taxon>
        <taxon>Pezizomycotina</taxon>
        <taxon>Dothideomycetes</taxon>
        <taxon>Pleosporomycetidae</taxon>
        <taxon>Pleosporales</taxon>
        <taxon>Amniculicolaceae</taxon>
        <taxon>Amniculicola</taxon>
    </lineage>
</organism>
<keyword evidence="3" id="KW-1185">Reference proteome</keyword>
<evidence type="ECO:0000313" key="2">
    <source>
        <dbReference type="EMBL" id="KAF2005602.1"/>
    </source>
</evidence>
<feature type="region of interest" description="Disordered" evidence="1">
    <location>
        <begin position="134"/>
        <end position="168"/>
    </location>
</feature>
<protein>
    <submittedName>
        <fullName evidence="2">Uncharacterized protein</fullName>
    </submittedName>
</protein>
<accession>A0A6A5WV65</accession>
<dbReference type="EMBL" id="ML977562">
    <property type="protein sequence ID" value="KAF2005602.1"/>
    <property type="molecule type" value="Genomic_DNA"/>
</dbReference>
<sequence length="175" mass="19480">MSRTIPRIPSFNFPSTNHNIIAADLSLETSHCLRPPGNQVCSQFPALLQCNNHKRQNPRKLVEHPTSNVFVFVFTAMFHTIVYPNQPVTAPSHRFHLPRCDSPRMLILCDGICGLESKPSTSMHDEAQVQYRGGYGHVRSPDADTSTGSGCECQEDDPGSSGTSDSPHYRLKRVF</sequence>
<dbReference type="AlphaFoldDB" id="A0A6A5WV65"/>
<gene>
    <name evidence="2" type="ORF">P154DRAFT_314403</name>
</gene>
<reference evidence="2" key="1">
    <citation type="journal article" date="2020" name="Stud. Mycol.">
        <title>101 Dothideomycetes genomes: a test case for predicting lifestyles and emergence of pathogens.</title>
        <authorList>
            <person name="Haridas S."/>
            <person name="Albert R."/>
            <person name="Binder M."/>
            <person name="Bloem J."/>
            <person name="Labutti K."/>
            <person name="Salamov A."/>
            <person name="Andreopoulos B."/>
            <person name="Baker S."/>
            <person name="Barry K."/>
            <person name="Bills G."/>
            <person name="Bluhm B."/>
            <person name="Cannon C."/>
            <person name="Castanera R."/>
            <person name="Culley D."/>
            <person name="Daum C."/>
            <person name="Ezra D."/>
            <person name="Gonzalez J."/>
            <person name="Henrissat B."/>
            <person name="Kuo A."/>
            <person name="Liang C."/>
            <person name="Lipzen A."/>
            <person name="Lutzoni F."/>
            <person name="Magnuson J."/>
            <person name="Mondo S."/>
            <person name="Nolan M."/>
            <person name="Ohm R."/>
            <person name="Pangilinan J."/>
            <person name="Park H.-J."/>
            <person name="Ramirez L."/>
            <person name="Alfaro M."/>
            <person name="Sun H."/>
            <person name="Tritt A."/>
            <person name="Yoshinaga Y."/>
            <person name="Zwiers L.-H."/>
            <person name="Turgeon B."/>
            <person name="Goodwin S."/>
            <person name="Spatafora J."/>
            <person name="Crous P."/>
            <person name="Grigoriev I."/>
        </authorList>
    </citation>
    <scope>NUCLEOTIDE SEQUENCE</scope>
    <source>
        <strain evidence="2">CBS 123094</strain>
    </source>
</reference>
<evidence type="ECO:0000256" key="1">
    <source>
        <dbReference type="SAM" id="MobiDB-lite"/>
    </source>
</evidence>